<protein>
    <submittedName>
        <fullName evidence="2">DUF2169 domain-containing protein</fullName>
    </submittedName>
</protein>
<name>A0ABY7GX67_9BACT</name>
<feature type="domain" description="DUF2169" evidence="1">
    <location>
        <begin position="30"/>
        <end position="350"/>
    </location>
</feature>
<dbReference type="EMBL" id="CP114040">
    <property type="protein sequence ID" value="WAS91533.1"/>
    <property type="molecule type" value="Genomic_DNA"/>
</dbReference>
<organism evidence="2 3">
    <name type="scientific">Nannocystis punicea</name>
    <dbReference type="NCBI Taxonomy" id="2995304"/>
    <lineage>
        <taxon>Bacteria</taxon>
        <taxon>Pseudomonadati</taxon>
        <taxon>Myxococcota</taxon>
        <taxon>Polyangia</taxon>
        <taxon>Nannocystales</taxon>
        <taxon>Nannocystaceae</taxon>
        <taxon>Nannocystis</taxon>
    </lineage>
</organism>
<reference evidence="2" key="1">
    <citation type="submission" date="2022-11" db="EMBL/GenBank/DDBJ databases">
        <title>Minimal conservation of predation-associated metabolite biosynthetic gene clusters underscores biosynthetic potential of Myxococcota including descriptions for ten novel species: Archangium lansinium sp. nov., Myxococcus landrumus sp. nov., Nannocystis bai.</title>
        <authorList>
            <person name="Ahearne A."/>
            <person name="Stevens C."/>
            <person name="Dowd S."/>
        </authorList>
    </citation>
    <scope>NUCLEOTIDE SEQUENCE</scope>
    <source>
        <strain evidence="2">Fl3</strain>
    </source>
</reference>
<gene>
    <name evidence="2" type="ORF">O0S08_35570</name>
</gene>
<evidence type="ECO:0000313" key="2">
    <source>
        <dbReference type="EMBL" id="WAS91533.1"/>
    </source>
</evidence>
<accession>A0ABY7GX67</accession>
<dbReference type="Proteomes" id="UP001164459">
    <property type="component" value="Chromosome"/>
</dbReference>
<dbReference type="Pfam" id="PF09937">
    <property type="entry name" value="DUF2169"/>
    <property type="match status" value="1"/>
</dbReference>
<keyword evidence="3" id="KW-1185">Reference proteome</keyword>
<sequence length="398" mass="44459">MSPRKPIHDGYDAVVDFFPPATMPEFVYGLVKFTYDIVDGRCRRGAVEPLFHDVREPDVTPRWAPGSDFWPNKLETDVAVRGQAYAPRGRPVTSHRVRVVVGERARAIQVFGDRSVAWTGRGALRFGAPTPFVTMPIAWTHAYGGWDPRTPVEPPKTIADHGRLQFDHPGMYPRNPFGRGYVVVDEPCEGIVLPNLEDPRQLLKPETLVTGDPRLWYRQPLPACFDFTSAYMFHRLCWLGAEAWYHPPPGAPLAEVEHGLLPVDYHALSGGVNTAPQALQEGAMGLVFPSIAARTPIAVEGMHPEHPRIQFELPAPPKLGWKIEGSFYVGWPQLNNVLIEPDKLRVSLTYVARHAELPRVFVPGIHAKIPVELHIDGEAKVVYDCPATLRDLRRAGPK</sequence>
<evidence type="ECO:0000313" key="3">
    <source>
        <dbReference type="Proteomes" id="UP001164459"/>
    </source>
</evidence>
<proteinExistence type="predicted"/>
<evidence type="ECO:0000259" key="1">
    <source>
        <dbReference type="Pfam" id="PF09937"/>
    </source>
</evidence>
<dbReference type="InterPro" id="IPR018683">
    <property type="entry name" value="DUF2169"/>
</dbReference>
<dbReference type="RefSeq" id="WP_269033895.1">
    <property type="nucleotide sequence ID" value="NZ_CP114040.1"/>
</dbReference>